<evidence type="ECO:0000259" key="3">
    <source>
        <dbReference type="PROSITE" id="PS50883"/>
    </source>
</evidence>
<dbReference type="PROSITE" id="PS50113">
    <property type="entry name" value="PAC"/>
    <property type="match status" value="2"/>
</dbReference>
<dbReference type="CDD" id="cd00130">
    <property type="entry name" value="PAS"/>
    <property type="match status" value="2"/>
</dbReference>
<feature type="domain" description="PAC" evidence="2">
    <location>
        <begin position="410"/>
        <end position="462"/>
    </location>
</feature>
<feature type="domain" description="PAC" evidence="2">
    <location>
        <begin position="282"/>
        <end position="336"/>
    </location>
</feature>
<dbReference type="InterPro" id="IPR000700">
    <property type="entry name" value="PAS-assoc_C"/>
</dbReference>
<evidence type="ECO:0000259" key="1">
    <source>
        <dbReference type="PROSITE" id="PS50112"/>
    </source>
</evidence>
<dbReference type="CDD" id="cd01948">
    <property type="entry name" value="EAL"/>
    <property type="match status" value="1"/>
</dbReference>
<dbReference type="InterPro" id="IPR035965">
    <property type="entry name" value="PAS-like_dom_sf"/>
</dbReference>
<feature type="domain" description="PAS" evidence="1">
    <location>
        <begin position="337"/>
        <end position="407"/>
    </location>
</feature>
<protein>
    <submittedName>
        <fullName evidence="4">EAL domain-containing protein</fullName>
    </submittedName>
</protein>
<dbReference type="PANTHER" id="PTHR44757">
    <property type="entry name" value="DIGUANYLATE CYCLASE DGCP"/>
    <property type="match status" value="1"/>
</dbReference>
<evidence type="ECO:0000259" key="2">
    <source>
        <dbReference type="PROSITE" id="PS50113"/>
    </source>
</evidence>
<dbReference type="PANTHER" id="PTHR44757:SF2">
    <property type="entry name" value="BIOFILM ARCHITECTURE MAINTENANCE PROTEIN MBAA"/>
    <property type="match status" value="1"/>
</dbReference>
<dbReference type="SUPFAM" id="SSF141868">
    <property type="entry name" value="EAL domain-like"/>
    <property type="match status" value="1"/>
</dbReference>
<dbReference type="PROSITE" id="PS50112">
    <property type="entry name" value="PAS"/>
    <property type="match status" value="1"/>
</dbReference>
<dbReference type="InterPro" id="IPR035919">
    <property type="entry name" value="EAL_sf"/>
</dbReference>
<feature type="domain" description="EAL" evidence="3">
    <location>
        <begin position="1"/>
        <end position="185"/>
    </location>
</feature>
<dbReference type="Gene3D" id="3.20.20.450">
    <property type="entry name" value="EAL domain"/>
    <property type="match status" value="1"/>
</dbReference>
<comment type="caution">
    <text evidence="4">The sequence shown here is derived from an EMBL/GenBank/DDBJ whole genome shotgun (WGS) entry which is preliminary data.</text>
</comment>
<dbReference type="Pfam" id="PF08448">
    <property type="entry name" value="PAS_4"/>
    <property type="match status" value="1"/>
</dbReference>
<dbReference type="InterPro" id="IPR013655">
    <property type="entry name" value="PAS_fold_3"/>
</dbReference>
<dbReference type="AlphaFoldDB" id="A0A7V5CV40"/>
<sequence>MTQALTRKVFACPSLKHSKVLLSLNISATQLLDPDMPRRVERLADEFQFPISRLTLELTEGALLGNLERAAAVAHDLKSLGCRLALDDFGTGYSSLRHVYALPLDEIKVDRSFVEAMTHRRESRAIVASVIGLGQSLKLLTVAEGVETQEQAELLFWMGCDLGQGWYYGKPVTAEQLPLLLERRVWPLAVSVQPIEEASRISLESIAPHRMAQLQAIYDGAPVGLCFLDCDMRYVSLNRRLAEMNGAPVSAHLGRTVGDLIPKVFSQVEPYIRRALTGEAINGIEFRKPGAGKDGEDQILVASYRPVRESDGSVVGVSIAITDVTRYKSTEKALVESEVHFRHMLQLGPHVPWVLNAHGGVVEASSRWEEITGQPVPAALGDGWLSMLHPDDVSPTRAAIQRSLKTGYPIDVEYRVHTLQNKWRRMRSRGSLRFDAEGRVLGVYGVVEDVEDFLQASEQLTRCKAGLKATLDSAPIGMVLADGSDGRITVVNPLAKRILGSGISVGQKFDDYTRMGIRDVDGRLLPPEKYPLAKVLHRGQPVEPRTYLLRQTDGTMKQLVVSARPIYSETAELIGGMMLLREPEVAEETEPDSFTSLGSTCSFGLPA</sequence>
<gene>
    <name evidence="4" type="ORF">ENW50_13360</name>
</gene>
<dbReference type="InterPro" id="IPR052155">
    <property type="entry name" value="Biofilm_reg_signaling"/>
</dbReference>
<dbReference type="InterPro" id="IPR013656">
    <property type="entry name" value="PAS_4"/>
</dbReference>
<proteinExistence type="predicted"/>
<dbReference type="InterPro" id="IPR000014">
    <property type="entry name" value="PAS"/>
</dbReference>
<dbReference type="Pfam" id="PF00563">
    <property type="entry name" value="EAL"/>
    <property type="match status" value="1"/>
</dbReference>
<dbReference type="Pfam" id="PF08447">
    <property type="entry name" value="PAS_3"/>
    <property type="match status" value="1"/>
</dbReference>
<dbReference type="SUPFAM" id="SSF55785">
    <property type="entry name" value="PYP-like sensor domain (PAS domain)"/>
    <property type="match status" value="3"/>
</dbReference>
<evidence type="ECO:0000313" key="4">
    <source>
        <dbReference type="EMBL" id="HGY95655.1"/>
    </source>
</evidence>
<dbReference type="SMART" id="SM00052">
    <property type="entry name" value="EAL"/>
    <property type="match status" value="1"/>
</dbReference>
<name>A0A7V5CV40_9BACT</name>
<dbReference type="InterPro" id="IPR001633">
    <property type="entry name" value="EAL_dom"/>
</dbReference>
<accession>A0A7V5CV40</accession>
<dbReference type="SMART" id="SM00091">
    <property type="entry name" value="PAS"/>
    <property type="match status" value="3"/>
</dbReference>
<dbReference type="EMBL" id="DTKL01000081">
    <property type="protein sequence ID" value="HGY95655.1"/>
    <property type="molecule type" value="Genomic_DNA"/>
</dbReference>
<reference evidence="4" key="1">
    <citation type="journal article" date="2020" name="mSystems">
        <title>Genome- and Community-Level Interaction Insights into Carbon Utilization and Element Cycling Functions of Hydrothermarchaeota in Hydrothermal Sediment.</title>
        <authorList>
            <person name="Zhou Z."/>
            <person name="Liu Y."/>
            <person name="Xu W."/>
            <person name="Pan J."/>
            <person name="Luo Z.H."/>
            <person name="Li M."/>
        </authorList>
    </citation>
    <scope>NUCLEOTIDE SEQUENCE [LARGE SCALE GENOMIC DNA]</scope>
    <source>
        <strain evidence="4">SpSt-855</strain>
    </source>
</reference>
<organism evidence="4">
    <name type="scientific">Acidobacterium capsulatum</name>
    <dbReference type="NCBI Taxonomy" id="33075"/>
    <lineage>
        <taxon>Bacteria</taxon>
        <taxon>Pseudomonadati</taxon>
        <taxon>Acidobacteriota</taxon>
        <taxon>Terriglobia</taxon>
        <taxon>Terriglobales</taxon>
        <taxon>Acidobacteriaceae</taxon>
        <taxon>Acidobacterium</taxon>
    </lineage>
</organism>
<dbReference type="PROSITE" id="PS50883">
    <property type="entry name" value="EAL"/>
    <property type="match status" value="1"/>
</dbReference>
<dbReference type="Gene3D" id="3.30.450.20">
    <property type="entry name" value="PAS domain"/>
    <property type="match status" value="3"/>
</dbReference>
<dbReference type="NCBIfam" id="TIGR00229">
    <property type="entry name" value="sensory_box"/>
    <property type="match status" value="2"/>
</dbReference>
<dbReference type="Pfam" id="PF13188">
    <property type="entry name" value="PAS_8"/>
    <property type="match status" value="1"/>
</dbReference>